<feature type="domain" description="PKD-like" evidence="5">
    <location>
        <begin position="816"/>
        <end position="885"/>
    </location>
</feature>
<dbReference type="OrthoDB" id="2582440at2"/>
<dbReference type="InterPro" id="IPR047589">
    <property type="entry name" value="DUF11_rpt"/>
</dbReference>
<evidence type="ECO:0000256" key="2">
    <source>
        <dbReference type="ARBA" id="ARBA00022729"/>
    </source>
</evidence>
<dbReference type="InterPro" id="IPR021884">
    <property type="entry name" value="Ice-bd_prot"/>
</dbReference>
<feature type="domain" description="PKD-like" evidence="5">
    <location>
        <begin position="642"/>
        <end position="723"/>
    </location>
</feature>
<evidence type="ECO:0000256" key="1">
    <source>
        <dbReference type="ARBA" id="ARBA00005445"/>
    </source>
</evidence>
<keyword evidence="2 3" id="KW-0732">Signal</keyword>
<dbReference type="InterPro" id="IPR051172">
    <property type="entry name" value="Chlamydia_OmcB"/>
</dbReference>
<feature type="signal peptide" evidence="3">
    <location>
        <begin position="1"/>
        <end position="21"/>
    </location>
</feature>
<dbReference type="Gene3D" id="2.60.40.740">
    <property type="match status" value="1"/>
</dbReference>
<dbReference type="AlphaFoldDB" id="A0A399S5F1"/>
<dbReference type="PANTHER" id="PTHR34819:SF3">
    <property type="entry name" value="CELL SURFACE PROTEIN"/>
    <property type="match status" value="1"/>
</dbReference>
<accession>A0A399S5F1</accession>
<gene>
    <name evidence="6" type="ORF">D1627_12170</name>
</gene>
<feature type="chain" id="PRO_5017250292" evidence="3">
    <location>
        <begin position="22"/>
        <end position="1072"/>
    </location>
</feature>
<dbReference type="InterPro" id="IPR013783">
    <property type="entry name" value="Ig-like_fold"/>
</dbReference>
<organism evidence="6 7">
    <name type="scientific">Pontibacter oryzae</name>
    <dbReference type="NCBI Taxonomy" id="2304593"/>
    <lineage>
        <taxon>Bacteria</taxon>
        <taxon>Pseudomonadati</taxon>
        <taxon>Bacteroidota</taxon>
        <taxon>Cytophagia</taxon>
        <taxon>Cytophagales</taxon>
        <taxon>Hymenobacteraceae</taxon>
        <taxon>Pontibacter</taxon>
    </lineage>
</organism>
<dbReference type="Pfam" id="PF13585">
    <property type="entry name" value="CHU_C"/>
    <property type="match status" value="1"/>
</dbReference>
<evidence type="ECO:0000313" key="6">
    <source>
        <dbReference type="EMBL" id="RIJ37839.1"/>
    </source>
</evidence>
<dbReference type="NCBIfam" id="TIGR01451">
    <property type="entry name" value="B_ant_repeat"/>
    <property type="match status" value="2"/>
</dbReference>
<feature type="domain" description="DUF11" evidence="4">
    <location>
        <begin position="231"/>
        <end position="347"/>
    </location>
</feature>
<dbReference type="InterPro" id="IPR045829">
    <property type="entry name" value="PKD_6"/>
</dbReference>
<dbReference type="Pfam" id="PF11999">
    <property type="entry name" value="Ice_binding"/>
    <property type="match status" value="1"/>
</dbReference>
<dbReference type="Gene3D" id="2.60.40.10">
    <property type="entry name" value="Immunoglobulins"/>
    <property type="match status" value="1"/>
</dbReference>
<evidence type="ECO:0000313" key="7">
    <source>
        <dbReference type="Proteomes" id="UP000266005"/>
    </source>
</evidence>
<comment type="similarity">
    <text evidence="1">Belongs to the ice-binding protein family.</text>
</comment>
<dbReference type="RefSeq" id="WP_119432495.1">
    <property type="nucleotide sequence ID" value="NZ_QWGE01000003.1"/>
</dbReference>
<reference evidence="7" key="1">
    <citation type="submission" date="2018-08" db="EMBL/GenBank/DDBJ databases">
        <title>Mucilaginibacter sp. MYSH2.</title>
        <authorList>
            <person name="Seo T."/>
        </authorList>
    </citation>
    <scope>NUCLEOTIDE SEQUENCE [LARGE SCALE GENOMIC DNA]</scope>
    <source>
        <strain evidence="7">KIRAN</strain>
    </source>
</reference>
<dbReference type="PANTHER" id="PTHR34819">
    <property type="entry name" value="LARGE CYSTEINE-RICH PERIPLASMIC PROTEIN OMCB"/>
    <property type="match status" value="1"/>
</dbReference>
<evidence type="ECO:0000259" key="5">
    <source>
        <dbReference type="Pfam" id="PF19408"/>
    </source>
</evidence>
<feature type="domain" description="PKD-like" evidence="5">
    <location>
        <begin position="476"/>
        <end position="548"/>
    </location>
</feature>
<evidence type="ECO:0000259" key="4">
    <source>
        <dbReference type="Pfam" id="PF01345"/>
    </source>
</evidence>
<dbReference type="Pfam" id="PF19408">
    <property type="entry name" value="PKD_6"/>
    <property type="match status" value="6"/>
</dbReference>
<feature type="domain" description="DUF11" evidence="4">
    <location>
        <begin position="355"/>
        <end position="466"/>
    </location>
</feature>
<dbReference type="Pfam" id="PF01345">
    <property type="entry name" value="DUF11"/>
    <property type="match status" value="2"/>
</dbReference>
<dbReference type="NCBIfam" id="TIGR04131">
    <property type="entry name" value="Bac_Flav_CTERM"/>
    <property type="match status" value="1"/>
</dbReference>
<evidence type="ECO:0000256" key="3">
    <source>
        <dbReference type="SAM" id="SignalP"/>
    </source>
</evidence>
<proteinExistence type="inferred from homology"/>
<protein>
    <submittedName>
        <fullName evidence="6">DUF11 domain-containing protein</fullName>
    </submittedName>
</protein>
<sequence length="1072" mass="111058">MIRPLLLTFLLLIGSITQSLAQTEQEIMGQATNFAVLASKKIAVKSISGVTGSVGIENRSNIENPELLSIQEGSIQTGASATGAQASALAAYNRFDEKAGAVTITNLNSGATGIRPGHYKLTGTASFESVLTLNAEGNPDGLYIFEINGDLISNAPNAAIRLIYAQSKNVYWIVSGRVDLGGITNFVGTIIAKGDVYLQDGVGVNGRAISLEGTVTLERNNLYLPGIVRTDVKVVKSAPEKTYRIGDEVTYTIAVSNSGPGTAYDVVMQDKLPASGLQYVTGSAAFGKGTFDPATLKWTIPSLEFAETAEIKLTFKITEAGSLTNTAVVSSRDPDPQNDDNSSSWTIIVPETNADLSITKTAATAPYSAGGEVTYTLTVTNNGPYDAKAVIVTDVLPAGLEFVSATGGYVQANGTFNLGDMAAGTSKTVTITAQINKNGTIVNTATVAGSNEVPDLDMNNNSATAVIEVACPEVTGFALTGQATLCEGVSNITYTAKPIAGATYTFTATGGVQIISQSDNEVTITAGASNGTISVTATDLCNKTYTASQNITVTPALAVAVINGPDAVCQNSTGNTYEVTGYPEGTIYKWQATGGLTITSADNAATVTVSAGTTGGTLTLAVSNTCFTPAATTKLVNIKPLPAAPVTITGETVVCAGSQRTYAASAVTGATYFWDLPTGWSVVPGTPTNEREITVVIGNSSGTIAVFGSNECGISEQSASIAVTVNDKPALPTISGETTACKGTELTYSIAKVDDAIKYNWTVPATWTLVSGEDTNSITVRVGEGDGKVTVNVENGCGASATAELVVAPTSAPANPIISGDAEVCENTQGIVYTVTNPEAGATYTWTLPQGWSFANGINTGVSITAIAGTTGGNVQVQASNACNNVVMGQPFPITVFAPPVTPGQITDNSNACDGLTFSIDPVQGAVSYNWTVTGGFTILSGQGTTTITVTADNATQTGTVSVSTVNGPCSSVEASAPIDASLADGNLDFPKAFSPNGDRINDTWEIKNLEKFPVNEVIIFNRWGSEVYKTKGYQNNWTGNGLEQGTYFYKVRVTICDGVEKEFTGYVTLFR</sequence>
<dbReference type="Proteomes" id="UP000266005">
    <property type="component" value="Unassembled WGS sequence"/>
</dbReference>
<keyword evidence="7" id="KW-1185">Reference proteome</keyword>
<feature type="domain" description="PKD-like" evidence="5">
    <location>
        <begin position="899"/>
        <end position="976"/>
    </location>
</feature>
<name>A0A399S5F1_9BACT</name>
<feature type="domain" description="PKD-like" evidence="5">
    <location>
        <begin position="558"/>
        <end position="632"/>
    </location>
</feature>
<comment type="caution">
    <text evidence="6">The sequence shown here is derived from an EMBL/GenBank/DDBJ whole genome shotgun (WGS) entry which is preliminary data.</text>
</comment>
<dbReference type="InterPro" id="IPR001434">
    <property type="entry name" value="OmcB-like_DUF11"/>
</dbReference>
<feature type="domain" description="PKD-like" evidence="5">
    <location>
        <begin position="731"/>
        <end position="806"/>
    </location>
</feature>
<dbReference type="InterPro" id="IPR026341">
    <property type="entry name" value="T9SS_type_B"/>
</dbReference>
<dbReference type="EMBL" id="QWGE01000003">
    <property type="protein sequence ID" value="RIJ37839.1"/>
    <property type="molecule type" value="Genomic_DNA"/>
</dbReference>